<feature type="transmembrane region" description="Helical" evidence="5">
    <location>
        <begin position="251"/>
        <end position="269"/>
    </location>
</feature>
<dbReference type="InterPro" id="IPR036259">
    <property type="entry name" value="MFS_trans_sf"/>
</dbReference>
<feature type="transmembrane region" description="Helical" evidence="5">
    <location>
        <begin position="363"/>
        <end position="381"/>
    </location>
</feature>
<sequence length="401" mass="40581">MQALYRRPWRCLAALFALPGRALSSWVARTSNIRDLLAASTGEVGLVGGGLSMGSMVGVMSSSPFITRFGARRVVLAGIATRAASLPMVGLGTMVGPGQTAAAPVLFALGMDAAEIAVNVEGALVESTRACPLLPFLHGCHSVGTVASSGLGLTVAAVDVPEQVELVIVGTMIMAVLVSTVRVVSIDGGRRPSAVGGDVAEERAPALKRGRLLLIGLLALASAEGTANDWLPLLVVDLLGLRPVDGSRAVTIFAVTTTVGRFSGSALFSRFGRAPVLRISAVAAASGIVLVSFGHGQVALLAAVVLWGAGASLAFPIVISAAGSSGQDSAAPVALVPTVGCMAFLVGPPLLGVLDEHFGLAKAMLVPLGAVITAFFLAPAVRSRRPQDISEHGSPPAPLNG</sequence>
<keyword evidence="7" id="KW-1185">Reference proteome</keyword>
<dbReference type="PANTHER" id="PTHR23514">
    <property type="entry name" value="BYPASS OF STOP CODON PROTEIN 6"/>
    <property type="match status" value="1"/>
</dbReference>
<keyword evidence="3 5" id="KW-1133">Transmembrane helix</keyword>
<evidence type="ECO:0000313" key="6">
    <source>
        <dbReference type="EMBL" id="NYD25106.1"/>
    </source>
</evidence>
<dbReference type="GO" id="GO:0022857">
    <property type="term" value="F:transmembrane transporter activity"/>
    <property type="evidence" value="ECO:0007669"/>
    <property type="project" value="InterPro"/>
</dbReference>
<keyword evidence="4 5" id="KW-0472">Membrane</keyword>
<dbReference type="Gene3D" id="1.20.1250.20">
    <property type="entry name" value="MFS general substrate transporter like domains"/>
    <property type="match status" value="1"/>
</dbReference>
<feature type="transmembrane region" description="Helical" evidence="5">
    <location>
        <begin position="166"/>
        <end position="184"/>
    </location>
</feature>
<reference evidence="6 7" key="1">
    <citation type="submission" date="2020-07" db="EMBL/GenBank/DDBJ databases">
        <title>Sequencing the genomes of 1000 actinobacteria strains.</title>
        <authorList>
            <person name="Klenk H.-P."/>
        </authorList>
    </citation>
    <scope>NUCLEOTIDE SEQUENCE [LARGE SCALE GENOMIC DNA]</scope>
    <source>
        <strain evidence="6 7">DSM 7487</strain>
    </source>
</reference>
<dbReference type="EMBL" id="JACCBB010000002">
    <property type="protein sequence ID" value="NYD25106.1"/>
    <property type="molecule type" value="Genomic_DNA"/>
</dbReference>
<dbReference type="AlphaFoldDB" id="A0A7Y9DQS3"/>
<evidence type="ECO:0000256" key="1">
    <source>
        <dbReference type="ARBA" id="ARBA00004141"/>
    </source>
</evidence>
<evidence type="ECO:0008006" key="8">
    <source>
        <dbReference type="Google" id="ProtNLM"/>
    </source>
</evidence>
<dbReference type="Proteomes" id="UP000521922">
    <property type="component" value="Unassembled WGS sequence"/>
</dbReference>
<dbReference type="PANTHER" id="PTHR23514:SF13">
    <property type="entry name" value="INNER MEMBRANE PROTEIN YBJJ"/>
    <property type="match status" value="1"/>
</dbReference>
<protein>
    <recommendedName>
        <fullName evidence="8">Fucose permease</fullName>
    </recommendedName>
</protein>
<dbReference type="SUPFAM" id="SSF103473">
    <property type="entry name" value="MFS general substrate transporter"/>
    <property type="match status" value="1"/>
</dbReference>
<feature type="transmembrane region" description="Helical" evidence="5">
    <location>
        <begin position="276"/>
        <end position="293"/>
    </location>
</feature>
<evidence type="ECO:0000313" key="7">
    <source>
        <dbReference type="Proteomes" id="UP000521922"/>
    </source>
</evidence>
<evidence type="ECO:0000256" key="3">
    <source>
        <dbReference type="ARBA" id="ARBA00022989"/>
    </source>
</evidence>
<dbReference type="GO" id="GO:0016020">
    <property type="term" value="C:membrane"/>
    <property type="evidence" value="ECO:0007669"/>
    <property type="project" value="UniProtKB-SubCell"/>
</dbReference>
<evidence type="ECO:0000256" key="4">
    <source>
        <dbReference type="ARBA" id="ARBA00023136"/>
    </source>
</evidence>
<name>A0A7Y9DQS3_9ACTN</name>
<proteinExistence type="predicted"/>
<dbReference type="Pfam" id="PF07690">
    <property type="entry name" value="MFS_1"/>
    <property type="match status" value="1"/>
</dbReference>
<feature type="transmembrane region" description="Helical" evidence="5">
    <location>
        <begin position="331"/>
        <end position="351"/>
    </location>
</feature>
<gene>
    <name evidence="6" type="ORF">BJ968_004715</name>
</gene>
<evidence type="ECO:0000256" key="2">
    <source>
        <dbReference type="ARBA" id="ARBA00022692"/>
    </source>
</evidence>
<comment type="subcellular location">
    <subcellularLocation>
        <location evidence="1">Membrane</location>
        <topology evidence="1">Multi-pass membrane protein</topology>
    </subcellularLocation>
</comment>
<keyword evidence="2 5" id="KW-0812">Transmembrane</keyword>
<feature type="transmembrane region" description="Helical" evidence="5">
    <location>
        <begin position="299"/>
        <end position="319"/>
    </location>
</feature>
<organism evidence="6 7">
    <name type="scientific">Kineococcus aurantiacus</name>
    <dbReference type="NCBI Taxonomy" id="37633"/>
    <lineage>
        <taxon>Bacteria</taxon>
        <taxon>Bacillati</taxon>
        <taxon>Actinomycetota</taxon>
        <taxon>Actinomycetes</taxon>
        <taxon>Kineosporiales</taxon>
        <taxon>Kineosporiaceae</taxon>
        <taxon>Kineococcus</taxon>
    </lineage>
</organism>
<comment type="caution">
    <text evidence="6">The sequence shown here is derived from an EMBL/GenBank/DDBJ whole genome shotgun (WGS) entry which is preliminary data.</text>
</comment>
<accession>A0A7Y9DQS3</accession>
<evidence type="ECO:0000256" key="5">
    <source>
        <dbReference type="SAM" id="Phobius"/>
    </source>
</evidence>
<dbReference type="InterPro" id="IPR011701">
    <property type="entry name" value="MFS"/>
</dbReference>
<dbReference type="RefSeq" id="WP_179757290.1">
    <property type="nucleotide sequence ID" value="NZ_BAAAGN010000027.1"/>
</dbReference>
<feature type="transmembrane region" description="Helical" evidence="5">
    <location>
        <begin position="212"/>
        <end position="231"/>
    </location>
</feature>
<dbReference type="InterPro" id="IPR051788">
    <property type="entry name" value="MFS_Transporter"/>
</dbReference>